<comment type="caution">
    <text evidence="4">The sequence shown here is derived from an EMBL/GenBank/DDBJ whole genome shotgun (WGS) entry which is preliminary data.</text>
</comment>
<dbReference type="Proteomes" id="UP000004931">
    <property type="component" value="Unassembled WGS sequence"/>
</dbReference>
<dbReference type="PRINTS" id="PR00455">
    <property type="entry name" value="HTHTETR"/>
</dbReference>
<proteinExistence type="predicted"/>
<sequence>MKIHKPTKPKGTKRKNDILDAFTRCVRKQGYAKTSMVDVAKEAKVFPSNLFYYFDSKDELLRLCFKEQCDVIVRGLEKTKNYDIEGKIEYVADFLFIESKSVNHFTTGFMYEAIGISISDPILSQYKTEMDNCCKRLLADVFVNIDAVESTRNEKAEILYSLLAGSKLNGYFDADHGPEHGKVAFKKVMRIFCNQDMQWPAN</sequence>
<accession>A0YE97</accession>
<dbReference type="AlphaFoldDB" id="A0YE97"/>
<evidence type="ECO:0000259" key="3">
    <source>
        <dbReference type="PROSITE" id="PS50977"/>
    </source>
</evidence>
<dbReference type="GO" id="GO:0003677">
    <property type="term" value="F:DNA binding"/>
    <property type="evidence" value="ECO:0007669"/>
    <property type="project" value="UniProtKB-UniRule"/>
</dbReference>
<dbReference type="EMBL" id="AAVT01000006">
    <property type="protein sequence ID" value="EAW30733.1"/>
    <property type="molecule type" value="Genomic_DNA"/>
</dbReference>
<reference evidence="4 5" key="1">
    <citation type="journal article" date="2010" name="J. Bacteriol.">
        <title>Genome sequence of the oligotrophic marine Gammaproteobacterium HTCC2143, isolated from the Oregon Coast.</title>
        <authorList>
            <person name="Oh H.M."/>
            <person name="Kang I."/>
            <person name="Ferriera S."/>
            <person name="Giovannoni S.J."/>
            <person name="Cho J.C."/>
        </authorList>
    </citation>
    <scope>NUCLEOTIDE SEQUENCE [LARGE SCALE GENOMIC DNA]</scope>
    <source>
        <strain evidence="4 5">HTCC2143</strain>
    </source>
</reference>
<dbReference type="Gene3D" id="1.10.357.10">
    <property type="entry name" value="Tetracycline Repressor, domain 2"/>
    <property type="match status" value="1"/>
</dbReference>
<feature type="domain" description="HTH tetR-type" evidence="3">
    <location>
        <begin position="12"/>
        <end position="72"/>
    </location>
</feature>
<dbReference type="OrthoDB" id="5816932at2"/>
<organism evidence="4 5">
    <name type="scientific">marine gamma proteobacterium HTCC2143</name>
    <dbReference type="NCBI Taxonomy" id="247633"/>
    <lineage>
        <taxon>Bacteria</taxon>
        <taxon>Pseudomonadati</taxon>
        <taxon>Pseudomonadota</taxon>
        <taxon>Gammaproteobacteria</taxon>
        <taxon>Cellvibrionales</taxon>
        <taxon>Spongiibacteraceae</taxon>
        <taxon>BD1-7 clade</taxon>
    </lineage>
</organism>
<dbReference type="InterPro" id="IPR009057">
    <property type="entry name" value="Homeodomain-like_sf"/>
</dbReference>
<dbReference type="Pfam" id="PF00440">
    <property type="entry name" value="TetR_N"/>
    <property type="match status" value="1"/>
</dbReference>
<keyword evidence="1 2" id="KW-0238">DNA-binding</keyword>
<protein>
    <recommendedName>
        <fullName evidence="3">HTH tetR-type domain-containing protein</fullName>
    </recommendedName>
</protein>
<keyword evidence="5" id="KW-1185">Reference proteome</keyword>
<name>A0YE97_9GAMM</name>
<evidence type="ECO:0000256" key="2">
    <source>
        <dbReference type="PROSITE-ProRule" id="PRU00335"/>
    </source>
</evidence>
<dbReference type="InterPro" id="IPR050624">
    <property type="entry name" value="HTH-type_Tx_Regulator"/>
</dbReference>
<evidence type="ECO:0000313" key="5">
    <source>
        <dbReference type="Proteomes" id="UP000004931"/>
    </source>
</evidence>
<gene>
    <name evidence="4" type="ORF">GP2143_02379</name>
</gene>
<dbReference type="PANTHER" id="PTHR43479:SF11">
    <property type="entry name" value="ACREF_ENVCD OPERON REPRESSOR-RELATED"/>
    <property type="match status" value="1"/>
</dbReference>
<dbReference type="PANTHER" id="PTHR43479">
    <property type="entry name" value="ACREF/ENVCD OPERON REPRESSOR-RELATED"/>
    <property type="match status" value="1"/>
</dbReference>
<evidence type="ECO:0000313" key="4">
    <source>
        <dbReference type="EMBL" id="EAW30733.1"/>
    </source>
</evidence>
<feature type="DNA-binding region" description="H-T-H motif" evidence="2">
    <location>
        <begin position="35"/>
        <end position="54"/>
    </location>
</feature>
<dbReference type="eggNOG" id="COG1309">
    <property type="taxonomic scope" value="Bacteria"/>
</dbReference>
<dbReference type="SUPFAM" id="SSF46689">
    <property type="entry name" value="Homeodomain-like"/>
    <property type="match status" value="1"/>
</dbReference>
<dbReference type="InterPro" id="IPR001647">
    <property type="entry name" value="HTH_TetR"/>
</dbReference>
<evidence type="ECO:0000256" key="1">
    <source>
        <dbReference type="ARBA" id="ARBA00023125"/>
    </source>
</evidence>
<dbReference type="PROSITE" id="PS50977">
    <property type="entry name" value="HTH_TETR_2"/>
    <property type="match status" value="1"/>
</dbReference>